<gene>
    <name evidence="1" type="ORF">H010_01950</name>
</gene>
<organism evidence="1 2">
    <name type="scientific">Hydrogenophaga taeniospiralis CCUG 15921</name>
    <dbReference type="NCBI Taxonomy" id="1281780"/>
    <lineage>
        <taxon>Bacteria</taxon>
        <taxon>Pseudomonadati</taxon>
        <taxon>Pseudomonadota</taxon>
        <taxon>Betaproteobacteria</taxon>
        <taxon>Burkholderiales</taxon>
        <taxon>Comamonadaceae</taxon>
        <taxon>Hydrogenophaga</taxon>
    </lineage>
</organism>
<accession>A0A9X4S6N8</accession>
<dbReference type="InterPro" id="IPR013785">
    <property type="entry name" value="Aldolase_TIM"/>
</dbReference>
<proteinExistence type="predicted"/>
<dbReference type="InterPro" id="IPR011060">
    <property type="entry name" value="RibuloseP-bd_barrel"/>
</dbReference>
<dbReference type="Proteomes" id="UP001152876">
    <property type="component" value="Unassembled WGS sequence"/>
</dbReference>
<dbReference type="EMBL" id="AOGK01000001">
    <property type="protein sequence ID" value="MDG5973997.1"/>
    <property type="molecule type" value="Genomic_DNA"/>
</dbReference>
<reference evidence="1" key="1">
    <citation type="submission" date="2013-01" db="EMBL/GenBank/DDBJ databases">
        <title>Genome draft of Hydrogenophaga taeniospiralis 2K1.</title>
        <authorList>
            <person name="Gomila M."/>
            <person name="Lalucat J."/>
        </authorList>
    </citation>
    <scope>NUCLEOTIDE SEQUENCE</scope>
    <source>
        <strain evidence="1">CCUG 15921</strain>
    </source>
</reference>
<dbReference type="SUPFAM" id="SSF51366">
    <property type="entry name" value="Ribulose-phoshate binding barrel"/>
    <property type="match status" value="1"/>
</dbReference>
<evidence type="ECO:0000313" key="1">
    <source>
        <dbReference type="EMBL" id="MDG5973997.1"/>
    </source>
</evidence>
<name>A0A9X4S6N8_9BURK</name>
<sequence>MSVQFCCLARHHGEIAPTVPTLVHYTPALAVGFTSVARAGVVLGAESEAIAASLLDAGIGKVFVGEAALRDAGVIDRLVRRFGAQSVGLHLPVQRQAVSWSFDTTSNEDFNVVTPSLCEPTWEVLRADGTPTGIRALACAQAMLRRGVRSVLLRADIADDADLNLCAGMVEALGEALWIAPLRDPAPPIADWIQYGHATQLALPSALYGRRQEWLPAALSPEQRA</sequence>
<keyword evidence="2" id="KW-1185">Reference proteome</keyword>
<dbReference type="Gene3D" id="3.20.20.70">
    <property type="entry name" value="Aldolase class I"/>
    <property type="match status" value="1"/>
</dbReference>
<dbReference type="RefSeq" id="WP_068168478.1">
    <property type="nucleotide sequence ID" value="NZ_AOGK01000001.1"/>
</dbReference>
<comment type="caution">
    <text evidence="1">The sequence shown here is derived from an EMBL/GenBank/DDBJ whole genome shotgun (WGS) entry which is preliminary data.</text>
</comment>
<evidence type="ECO:0000313" key="2">
    <source>
        <dbReference type="Proteomes" id="UP001152876"/>
    </source>
</evidence>
<dbReference type="AlphaFoldDB" id="A0A9X4S6N8"/>
<protein>
    <submittedName>
        <fullName evidence="1">Uncharacterized protein</fullName>
    </submittedName>
</protein>